<feature type="compositionally biased region" description="Basic and acidic residues" evidence="1">
    <location>
        <begin position="244"/>
        <end position="254"/>
    </location>
</feature>
<keyword evidence="2" id="KW-0812">Transmembrane</keyword>
<evidence type="ECO:0000256" key="2">
    <source>
        <dbReference type="SAM" id="Phobius"/>
    </source>
</evidence>
<keyword evidence="2" id="KW-0472">Membrane</keyword>
<feature type="region of interest" description="Disordered" evidence="1">
    <location>
        <begin position="145"/>
        <end position="268"/>
    </location>
</feature>
<reference evidence="3 4" key="1">
    <citation type="journal article" date="2018" name="Cell">
        <title>The Chara Genome: Secondary Complexity and Implications for Plant Terrestrialization.</title>
        <authorList>
            <person name="Nishiyama T."/>
            <person name="Sakayama H."/>
            <person name="Vries J.D."/>
            <person name="Buschmann H."/>
            <person name="Saint-Marcoux D."/>
            <person name="Ullrich K.K."/>
            <person name="Haas F.B."/>
            <person name="Vanderstraeten L."/>
            <person name="Becker D."/>
            <person name="Lang D."/>
            <person name="Vosolsobe S."/>
            <person name="Rombauts S."/>
            <person name="Wilhelmsson P.K.I."/>
            <person name="Janitza P."/>
            <person name="Kern R."/>
            <person name="Heyl A."/>
            <person name="Rumpler F."/>
            <person name="Villalobos L.I.A.C."/>
            <person name="Clay J.M."/>
            <person name="Skokan R."/>
            <person name="Toyoda A."/>
            <person name="Suzuki Y."/>
            <person name="Kagoshima H."/>
            <person name="Schijlen E."/>
            <person name="Tajeshwar N."/>
            <person name="Catarino B."/>
            <person name="Hetherington A.J."/>
            <person name="Saltykova A."/>
            <person name="Bonnot C."/>
            <person name="Breuninger H."/>
            <person name="Symeonidi A."/>
            <person name="Radhakrishnan G.V."/>
            <person name="Van Nieuwerburgh F."/>
            <person name="Deforce D."/>
            <person name="Chang C."/>
            <person name="Karol K.G."/>
            <person name="Hedrich R."/>
            <person name="Ulvskov P."/>
            <person name="Glockner G."/>
            <person name="Delwiche C.F."/>
            <person name="Petrasek J."/>
            <person name="Van de Peer Y."/>
            <person name="Friml J."/>
            <person name="Beilby M."/>
            <person name="Dolan L."/>
            <person name="Kohara Y."/>
            <person name="Sugano S."/>
            <person name="Fujiyama A."/>
            <person name="Delaux P.-M."/>
            <person name="Quint M."/>
            <person name="TheiBen G."/>
            <person name="Hagemann M."/>
            <person name="Harholt J."/>
            <person name="Dunand C."/>
            <person name="Zachgo S."/>
            <person name="Langdale J."/>
            <person name="Maumus F."/>
            <person name="Straeten D.V.D."/>
            <person name="Gould S.B."/>
            <person name="Rensing S.A."/>
        </authorList>
    </citation>
    <scope>NUCLEOTIDE SEQUENCE [LARGE SCALE GENOMIC DNA]</scope>
    <source>
        <strain evidence="3 4">S276</strain>
    </source>
</reference>
<keyword evidence="2" id="KW-1133">Transmembrane helix</keyword>
<accession>A0A388JLX5</accession>
<dbReference type="EMBL" id="BFEA01000001">
    <property type="protein sequence ID" value="GBG58819.1"/>
    <property type="molecule type" value="Genomic_DNA"/>
</dbReference>
<feature type="compositionally biased region" description="Acidic residues" evidence="1">
    <location>
        <begin position="326"/>
        <end position="335"/>
    </location>
</feature>
<feature type="region of interest" description="Disordered" evidence="1">
    <location>
        <begin position="418"/>
        <end position="464"/>
    </location>
</feature>
<evidence type="ECO:0000256" key="1">
    <source>
        <dbReference type="SAM" id="MobiDB-lite"/>
    </source>
</evidence>
<feature type="compositionally biased region" description="Polar residues" evidence="1">
    <location>
        <begin position="171"/>
        <end position="180"/>
    </location>
</feature>
<sequence length="797" mass="86713">MDITRRQRPKRPRTASSFYRRRGLAVRPCRFVGRPHGGAMPGIERFRAGRGGVVALPRAAQQSETRISLSIHPRPVAAAISCVGVFPCATCVSGRRDRDSQVRPLSFMADLCRRLPLLLLATVLLLAVVVFHICILGRVPGRKERWRTTKATGKMEKVQTKRTMSVGAGGSSRQRCSSTEGGRRPYDPMLYSHLPSHEIPLPPSDDNSDKPRSSTVPLGSGSTQDWMGSQLYRQPSTPTYTDLLEGRTQVDRQRQAAVHRGGDDADGYAAEVAEREVWDDYRRQSRQSSTSAKTRGVAKINARADDTPGDCDGAGGEDCSTGDGGNDNDDDDDGEMEIRPLGKKRGGPRATSKSSEPRAGRRGKKTAGDASVPAVKQSIAVGAAGASQKTPKAAGVVITEGGGKAQAVQKGDATAIDTRTAAADRSGRTGVAEGAGEERVDDVRHDEGRRDGKLEGDDDDDHPLVTRLKGAAKEDSLEERSKLWVDCDSFWGQGPGKPLREAVGECADYFIAIANGDAGAEPPAMLILPPNDVSRFKIDDPAQREPALRKARNVEKLVLRTIHGWIFKSSSRSAGFARAESYISVDIATNVARAVWQGQEWSNVVSPTLVYHTLVLKMDVPLWFTGVKIVDQPEDDDMVARQEATILRIEECWTDALWCGQWADGGRVKQERLSRLADCLRALLSACMWIMRMGGDDDRSHYEACLYSSMVAKPTMIAAGSYIFNWRRHIVDSVNLVLDRIGKAHLTLGDYPHCIPKWCDCGLVFGHNAALKNVAEAAKHGWIGSGPSAEEVGDEDG</sequence>
<organism evidence="3 4">
    <name type="scientific">Chara braunii</name>
    <name type="common">Braun's stonewort</name>
    <dbReference type="NCBI Taxonomy" id="69332"/>
    <lineage>
        <taxon>Eukaryota</taxon>
        <taxon>Viridiplantae</taxon>
        <taxon>Streptophyta</taxon>
        <taxon>Charophyceae</taxon>
        <taxon>Charales</taxon>
        <taxon>Characeae</taxon>
        <taxon>Chara</taxon>
    </lineage>
</organism>
<comment type="caution">
    <text evidence="3">The sequence shown here is derived from an EMBL/GenBank/DDBJ whole genome shotgun (WGS) entry which is preliminary data.</text>
</comment>
<keyword evidence="4" id="KW-1185">Reference proteome</keyword>
<feature type="compositionally biased region" description="Basic and acidic residues" evidence="1">
    <location>
        <begin position="436"/>
        <end position="455"/>
    </location>
</feature>
<dbReference type="Gramene" id="GBG58819">
    <property type="protein sequence ID" value="GBG58819"/>
    <property type="gene ID" value="CBR_g220"/>
</dbReference>
<feature type="compositionally biased region" description="Basic and acidic residues" evidence="1">
    <location>
        <begin position="145"/>
        <end position="159"/>
    </location>
</feature>
<protein>
    <recommendedName>
        <fullName evidence="5">Reverse transcriptase domain-containing protein</fullName>
    </recommendedName>
</protein>
<feature type="compositionally biased region" description="Polar residues" evidence="1">
    <location>
        <begin position="213"/>
        <end position="240"/>
    </location>
</feature>
<evidence type="ECO:0000313" key="4">
    <source>
        <dbReference type="Proteomes" id="UP000265515"/>
    </source>
</evidence>
<feature type="transmembrane region" description="Helical" evidence="2">
    <location>
        <begin position="115"/>
        <end position="137"/>
    </location>
</feature>
<name>A0A388JLX5_CHABU</name>
<evidence type="ECO:0000313" key="3">
    <source>
        <dbReference type="EMBL" id="GBG58819.1"/>
    </source>
</evidence>
<proteinExistence type="predicted"/>
<gene>
    <name evidence="3" type="ORF">CBR_g220</name>
</gene>
<feature type="region of interest" description="Disordered" evidence="1">
    <location>
        <begin position="281"/>
        <end position="374"/>
    </location>
</feature>
<evidence type="ECO:0008006" key="5">
    <source>
        <dbReference type="Google" id="ProtNLM"/>
    </source>
</evidence>
<dbReference type="AlphaFoldDB" id="A0A388JLX5"/>
<dbReference type="Proteomes" id="UP000265515">
    <property type="component" value="Unassembled WGS sequence"/>
</dbReference>